<evidence type="ECO:0000256" key="7">
    <source>
        <dbReference type="ARBA" id="ARBA00049663"/>
    </source>
</evidence>
<evidence type="ECO:0000256" key="4">
    <source>
        <dbReference type="ARBA" id="ARBA00022692"/>
    </source>
</evidence>
<dbReference type="PANTHER" id="PTHR30354:SF22">
    <property type="entry name" value="HIGH-AFFINITY GLUCONATE TRANSPORTER"/>
    <property type="match status" value="1"/>
</dbReference>
<dbReference type="PANTHER" id="PTHR30354">
    <property type="entry name" value="GNT FAMILY GLUCONATE TRANSPORTER"/>
    <property type="match status" value="1"/>
</dbReference>
<dbReference type="GO" id="GO:0015128">
    <property type="term" value="F:gluconate transmembrane transporter activity"/>
    <property type="evidence" value="ECO:0007669"/>
    <property type="project" value="InterPro"/>
</dbReference>
<feature type="transmembrane region" description="Helical" evidence="8">
    <location>
        <begin position="370"/>
        <end position="390"/>
    </location>
</feature>
<name>A0A518HDN3_9BACT</name>
<dbReference type="EMBL" id="CP036426">
    <property type="protein sequence ID" value="QDV38961.1"/>
    <property type="molecule type" value="Genomic_DNA"/>
</dbReference>
<evidence type="ECO:0000256" key="2">
    <source>
        <dbReference type="ARBA" id="ARBA00022448"/>
    </source>
</evidence>
<proteinExistence type="inferred from homology"/>
<dbReference type="AlphaFoldDB" id="A0A518HDN3"/>
<keyword evidence="5 8" id="KW-1133">Transmembrane helix</keyword>
<reference evidence="9 10" key="1">
    <citation type="submission" date="2019-02" db="EMBL/GenBank/DDBJ databases">
        <title>Deep-cultivation of Planctomycetes and their phenomic and genomic characterization uncovers novel biology.</title>
        <authorList>
            <person name="Wiegand S."/>
            <person name="Jogler M."/>
            <person name="Boedeker C."/>
            <person name="Pinto D."/>
            <person name="Vollmers J."/>
            <person name="Rivas-Marin E."/>
            <person name="Kohn T."/>
            <person name="Peeters S.H."/>
            <person name="Heuer A."/>
            <person name="Rast P."/>
            <person name="Oberbeckmann S."/>
            <person name="Bunk B."/>
            <person name="Jeske O."/>
            <person name="Meyerdierks A."/>
            <person name="Storesund J.E."/>
            <person name="Kallscheuer N."/>
            <person name="Luecker S."/>
            <person name="Lage O.M."/>
            <person name="Pohl T."/>
            <person name="Merkel B.J."/>
            <person name="Hornburger P."/>
            <person name="Mueller R.-W."/>
            <person name="Bruemmer F."/>
            <person name="Labrenz M."/>
            <person name="Spormann A.M."/>
            <person name="Op den Camp H."/>
            <person name="Overmann J."/>
            <person name="Amann R."/>
            <person name="Jetten M.S.M."/>
            <person name="Mascher T."/>
            <person name="Medema M.H."/>
            <person name="Devos D.P."/>
            <person name="Kaster A.-K."/>
            <person name="Ovreas L."/>
            <person name="Rohde M."/>
            <person name="Galperin M.Y."/>
            <person name="Jogler C."/>
        </authorList>
    </citation>
    <scope>NUCLEOTIDE SEQUENCE [LARGE SCALE GENOMIC DNA]</scope>
    <source>
        <strain evidence="9 10">ElP</strain>
    </source>
</reference>
<dbReference type="OrthoDB" id="9787129at2"/>
<feature type="transmembrane region" description="Helical" evidence="8">
    <location>
        <begin position="7"/>
        <end position="34"/>
    </location>
</feature>
<keyword evidence="6 8" id="KW-0472">Membrane</keyword>
<protein>
    <submittedName>
        <fullName evidence="9">Gnt-II system L-idonate transporter</fullName>
    </submittedName>
</protein>
<feature type="transmembrane region" description="Helical" evidence="8">
    <location>
        <begin position="464"/>
        <end position="483"/>
    </location>
</feature>
<gene>
    <name evidence="9" type="primary">idnT</name>
    <name evidence="9" type="ORF">ElP_69210</name>
</gene>
<keyword evidence="3" id="KW-1003">Cell membrane</keyword>
<evidence type="ECO:0000256" key="1">
    <source>
        <dbReference type="ARBA" id="ARBA00004651"/>
    </source>
</evidence>
<evidence type="ECO:0000256" key="8">
    <source>
        <dbReference type="SAM" id="Phobius"/>
    </source>
</evidence>
<evidence type="ECO:0000256" key="6">
    <source>
        <dbReference type="ARBA" id="ARBA00023136"/>
    </source>
</evidence>
<comment type="subcellular location">
    <subcellularLocation>
        <location evidence="1">Cell membrane</location>
        <topology evidence="1">Multi-pass membrane protein</topology>
    </subcellularLocation>
</comment>
<keyword evidence="10" id="KW-1185">Reference proteome</keyword>
<organism evidence="9 10">
    <name type="scientific">Tautonia plasticadhaerens</name>
    <dbReference type="NCBI Taxonomy" id="2527974"/>
    <lineage>
        <taxon>Bacteria</taxon>
        <taxon>Pseudomonadati</taxon>
        <taxon>Planctomycetota</taxon>
        <taxon>Planctomycetia</taxon>
        <taxon>Isosphaerales</taxon>
        <taxon>Isosphaeraceae</taxon>
        <taxon>Tautonia</taxon>
    </lineage>
</organism>
<feature type="transmembrane region" description="Helical" evidence="8">
    <location>
        <begin position="306"/>
        <end position="325"/>
    </location>
</feature>
<feature type="transmembrane region" description="Helical" evidence="8">
    <location>
        <begin position="337"/>
        <end position="358"/>
    </location>
</feature>
<feature type="transmembrane region" description="Helical" evidence="8">
    <location>
        <begin position="254"/>
        <end position="274"/>
    </location>
</feature>
<feature type="transmembrane region" description="Helical" evidence="8">
    <location>
        <begin position="397"/>
        <end position="417"/>
    </location>
</feature>
<evidence type="ECO:0000313" key="10">
    <source>
        <dbReference type="Proteomes" id="UP000317835"/>
    </source>
</evidence>
<dbReference type="RefSeq" id="WP_145277868.1">
    <property type="nucleotide sequence ID" value="NZ_CP036426.1"/>
</dbReference>
<dbReference type="Proteomes" id="UP000317835">
    <property type="component" value="Chromosome"/>
</dbReference>
<keyword evidence="4 8" id="KW-0812">Transmembrane</keyword>
<feature type="transmembrane region" description="Helical" evidence="8">
    <location>
        <begin position="122"/>
        <end position="149"/>
    </location>
</feature>
<keyword evidence="2" id="KW-0813">Transport</keyword>
<accession>A0A518HDN3</accession>
<dbReference type="InterPro" id="IPR003474">
    <property type="entry name" value="Glcn_transporter"/>
</dbReference>
<sequence length="486" mass="49582">MHPVSTLLLAVGIVLLGILWLRLHAFLALLLAAFTVAALTPQSTLRAQAEAKLGAGDWTAEQAESFASSSPADRVAEGFGSTATGIGILIAMAAIVGKCLLDSGAADRIVRSAVLLVGQGRAALAFLASGFVLAIPVFFDTVFYLIMPLGKAMWMRTGKDYLLYVLSIVAGATMAHSLVPPTPGPLLVAGELGVDLLTMGLAGIVVGSAASLTGYAFARWLNRRMDIPLRESADLSIKDLESVIRRPDSELPPLWLSLAPIVLPFLLIAADAALTTHLDRLGEGAPVPSWASTLSPAFRTLGDKNVALSLAAAVALATLAARPGMGRSSLAEAVRSALAGGGVIILITSAGGAFGAAIRQGGVAETIERLAGGGSAMAVLPLAFLVSALVRTAQGSATVAMITAVGVLAPLAESGALGCHPVYLAMAIGCGSKPVAWMADSGFWVICQMSGLTEAEGLKTVTPMTAIMGVAGLAVTMLGAWLLPMA</sequence>
<comment type="similarity">
    <text evidence="7">Belongs to the GntP permease family.</text>
</comment>
<dbReference type="Pfam" id="PF02447">
    <property type="entry name" value="GntP_permease"/>
    <property type="match status" value="1"/>
</dbReference>
<feature type="transmembrane region" description="Helical" evidence="8">
    <location>
        <begin position="199"/>
        <end position="218"/>
    </location>
</feature>
<dbReference type="KEGG" id="tpla:ElP_69210"/>
<evidence type="ECO:0000256" key="3">
    <source>
        <dbReference type="ARBA" id="ARBA00022475"/>
    </source>
</evidence>
<evidence type="ECO:0000256" key="5">
    <source>
        <dbReference type="ARBA" id="ARBA00022989"/>
    </source>
</evidence>
<evidence type="ECO:0000313" key="9">
    <source>
        <dbReference type="EMBL" id="QDV38961.1"/>
    </source>
</evidence>
<dbReference type="GO" id="GO:0005886">
    <property type="term" value="C:plasma membrane"/>
    <property type="evidence" value="ECO:0007669"/>
    <property type="project" value="UniProtKB-SubCell"/>
</dbReference>